<dbReference type="HOGENOM" id="CLU_047583_0_0_1"/>
<dbReference type="InterPro" id="IPR047975">
    <property type="entry name" value="Heme_bind_FMP"/>
</dbReference>
<name>W9ZDK0_FUSOX</name>
<dbReference type="NCBIfam" id="NF040572">
    <property type="entry name" value="heme_bind_FMP"/>
    <property type="match status" value="1"/>
</dbReference>
<reference evidence="1" key="2">
    <citation type="submission" date="2014-02" db="EMBL/GenBank/DDBJ databases">
        <title>Annotation of the Genome Sequence of Fusarium oxysporum f. sp. melonis 26406.</title>
        <authorList>
            <consortium name="The Broad Institute Genomics Platform"/>
            <person name="Ma L.-J."/>
            <person name="Corby-Kistler H."/>
            <person name="Broz K."/>
            <person name="Gale L.R."/>
            <person name="Jonkers W."/>
            <person name="O'Donnell K."/>
            <person name="Ploetz R."/>
            <person name="Steinberg C."/>
            <person name="Schwartz D.C."/>
            <person name="VanEtten H."/>
            <person name="Zhou S."/>
            <person name="Young S.K."/>
            <person name="Zeng Q."/>
            <person name="Gargeya S."/>
            <person name="Fitzgerald M."/>
            <person name="Abouelleil A."/>
            <person name="Alvarado L."/>
            <person name="Chapman S.B."/>
            <person name="Gainer-Dewar J."/>
            <person name="Goldberg J."/>
            <person name="Griggs A."/>
            <person name="Gujja S."/>
            <person name="Hansen M."/>
            <person name="Howarth C."/>
            <person name="Imamovic A."/>
            <person name="Ireland A."/>
            <person name="Larimer J."/>
            <person name="McCowan C."/>
            <person name="Murphy C."/>
            <person name="Pearson M."/>
            <person name="Poon T.W."/>
            <person name="Priest M."/>
            <person name="Roberts A."/>
            <person name="Saif S."/>
            <person name="Shea T."/>
            <person name="Sykes S."/>
            <person name="Wortman J."/>
            <person name="Nusbaum C."/>
            <person name="Birren B."/>
        </authorList>
    </citation>
    <scope>NUCLEOTIDE SEQUENCE</scope>
    <source>
        <strain evidence="1">26406</strain>
    </source>
</reference>
<dbReference type="VEuPathDB" id="FungiDB:FOMG_14595"/>
<dbReference type="Proteomes" id="UP000030703">
    <property type="component" value="Unassembled WGS sequence"/>
</dbReference>
<dbReference type="EMBL" id="KI980351">
    <property type="protein sequence ID" value="EXK29445.1"/>
    <property type="molecule type" value="Genomic_DNA"/>
</dbReference>
<accession>W9ZDK0</accession>
<proteinExistence type="predicted"/>
<evidence type="ECO:0000313" key="1">
    <source>
        <dbReference type="EMBL" id="EXK29445.1"/>
    </source>
</evidence>
<dbReference type="AlphaFoldDB" id="W9ZDK0"/>
<reference evidence="1" key="1">
    <citation type="submission" date="2012-04" db="EMBL/GenBank/DDBJ databases">
        <title>The Genome Sequence of Fusarium oxysporum melonis.</title>
        <authorList>
            <consortium name="The Broad Institute Genome Sequencing Platform"/>
            <person name="Ma L.-J."/>
            <person name="Gale L.R."/>
            <person name="Schwartz D.C."/>
            <person name="Zhou S."/>
            <person name="Corby-Kistler H."/>
            <person name="Young S.K."/>
            <person name="Zeng Q."/>
            <person name="Gargeya S."/>
            <person name="Fitzgerald M."/>
            <person name="Haas B."/>
            <person name="Abouelleil A."/>
            <person name="Alvarado L."/>
            <person name="Arachchi H.M."/>
            <person name="Berlin A."/>
            <person name="Brown A."/>
            <person name="Chapman S.B."/>
            <person name="Chen Z."/>
            <person name="Dunbar C."/>
            <person name="Freedman E."/>
            <person name="Gearin G."/>
            <person name="Goldberg J."/>
            <person name="Griggs A."/>
            <person name="Gujja S."/>
            <person name="Heiman D."/>
            <person name="Howarth C."/>
            <person name="Larson L."/>
            <person name="Lui A."/>
            <person name="MacDonald P.J.P."/>
            <person name="Montmayeur A."/>
            <person name="Murphy C."/>
            <person name="Neiman D."/>
            <person name="Pearson M."/>
            <person name="Priest M."/>
            <person name="Roberts A."/>
            <person name="Saif S."/>
            <person name="Shea T."/>
            <person name="Shenoy N."/>
            <person name="Sisk P."/>
            <person name="Stolte C."/>
            <person name="Sykes S."/>
            <person name="Wortman J."/>
            <person name="Nusbaum C."/>
            <person name="Birren B."/>
        </authorList>
    </citation>
    <scope>NUCLEOTIDE SEQUENCE</scope>
    <source>
        <strain evidence="1">26406</strain>
    </source>
</reference>
<organism evidence="1">
    <name type="scientific">Fusarium oxysporum f. sp. melonis 26406</name>
    <dbReference type="NCBI Taxonomy" id="1089452"/>
    <lineage>
        <taxon>Eukaryota</taxon>
        <taxon>Fungi</taxon>
        <taxon>Dikarya</taxon>
        <taxon>Ascomycota</taxon>
        <taxon>Pezizomycotina</taxon>
        <taxon>Sordariomycetes</taxon>
        <taxon>Hypocreomycetidae</taxon>
        <taxon>Hypocreales</taxon>
        <taxon>Nectriaceae</taxon>
        <taxon>Fusarium</taxon>
        <taxon>Fusarium oxysporum species complex</taxon>
    </lineage>
</organism>
<dbReference type="OrthoDB" id="1933717at2759"/>
<protein>
    <submittedName>
        <fullName evidence="1">Uncharacterized protein</fullName>
    </submittedName>
</protein>
<gene>
    <name evidence="1" type="ORF">FOMG_14595</name>
</gene>
<sequence length="462" mass="49799">MTKAHNTYRRYIYSRPSRIPFQLPQSLSTQIYCNITNTNTMVLPTAPVVPMDLGDDFKFGPTVLDPIQPEDQDNLVPINGFPSVDPAGGDVAMSQLDVLAHFFGTYSGFGFNTIFRPNGTTTPTPLPILPPSEDPNDNILQLNLTSESLAFAKGRLDDVPNRGLDTQADIMLNGVPYTQTIADITEMVKPPKKQPVIHFEPGLWMHVPASEQMPVLAASLSRMASIPHGTSINAQSFTATITAKGAPVFSPVDITPTVVGGTQKIPFRSQTLTNNNTHRLPQDLSSFDNAGTITQAILTDPNTVLRNANVGKNIIENTTFEVSSQAQNPNLGGGTSNIGFLIGADAGATSASVQARSGNANAVTVTAQYWLSRVRTQINLPACQSADKKTVSPASHGPRDAVPRFLVDIDVPAPKTVNIEYIQIQYSQNVSLDFNGLSWPHVTVGTLAPTIRHKLSQVLVSH</sequence>